<dbReference type="EMBL" id="CAMXCT020004513">
    <property type="protein sequence ID" value="CAL1162770.1"/>
    <property type="molecule type" value="Genomic_DNA"/>
</dbReference>
<feature type="compositionally biased region" description="Acidic residues" evidence="1">
    <location>
        <begin position="318"/>
        <end position="333"/>
    </location>
</feature>
<dbReference type="EMBL" id="CAMXCT010004513">
    <property type="protein sequence ID" value="CAI4009395.1"/>
    <property type="molecule type" value="Genomic_DNA"/>
</dbReference>
<feature type="region of interest" description="Disordered" evidence="1">
    <location>
        <begin position="474"/>
        <end position="515"/>
    </location>
</feature>
<reference evidence="3" key="2">
    <citation type="submission" date="2024-04" db="EMBL/GenBank/DDBJ databases">
        <authorList>
            <person name="Chen Y."/>
            <person name="Shah S."/>
            <person name="Dougan E. K."/>
            <person name="Thang M."/>
            <person name="Chan C."/>
        </authorList>
    </citation>
    <scope>NUCLEOTIDE SEQUENCE [LARGE SCALE GENOMIC DNA]</scope>
</reference>
<feature type="region of interest" description="Disordered" evidence="1">
    <location>
        <begin position="241"/>
        <end position="347"/>
    </location>
</feature>
<feature type="compositionally biased region" description="Basic residues" evidence="1">
    <location>
        <begin position="281"/>
        <end position="302"/>
    </location>
</feature>
<gene>
    <name evidence="2" type="ORF">C1SCF055_LOCUS34760</name>
</gene>
<evidence type="ECO:0000313" key="2">
    <source>
        <dbReference type="EMBL" id="CAI4009395.1"/>
    </source>
</evidence>
<comment type="caution">
    <text evidence="2">The sequence shown here is derived from an EMBL/GenBank/DDBJ whole genome shotgun (WGS) entry which is preliminary data.</text>
</comment>
<reference evidence="2" key="1">
    <citation type="submission" date="2022-10" db="EMBL/GenBank/DDBJ databases">
        <authorList>
            <person name="Chen Y."/>
            <person name="Dougan E. K."/>
            <person name="Chan C."/>
            <person name="Rhodes N."/>
            <person name="Thang M."/>
        </authorList>
    </citation>
    <scope>NUCLEOTIDE SEQUENCE</scope>
</reference>
<sequence length="809" mass="89923">MAAAGEKRLPQGVLNRADLQLGVQAFLLWDPALKEKSAFELENAREALIFCQPFFKEDRTRSCALACAIMFFTILQMTLDRPGTEPTDCTWTAHLYTRSGQIQPMQEKIEKCPALTSRGLLAGKVGELDSAPHFEGCFACLDDLLVHMKSPAHKPVFKEVLPPLLKFMGGAAVKFVEGATAQSAEGRSHRKQPSESAEQVDSSAEDSVLETGVLVESTKKHRRRREKEALAPYVRLTPMRIRPWPSQLNGRNKAKKKRKSSKDGKKKEIADALVQILMPSKSKKDKKEKKKKPKKKKKKKRKLMDGTIVSCSSSYDSTSEDQEEEKDSSESDMEAPIRRKSRDHPGSVLAILTSHVREQMEQGALTEVPEGGPTVTGGVKVATYFAHVKPSFPHQLRELREMHSLAATIDLLRKGDIARVGDSLAARYMALHQVLLDQNWATARHMELHPMEEAAAGSPALVLASRKHGRLVDKVQGRPSSPWASWQGGGRGRGKGTWKGSSDWTPTGCRVGKSERQAGGEVSIALAKAVSTEGWLNEVSWKGVLEAYVTHGLAEFPDIDGLEKELLGKRVNYSGEEVGTCHKLTFEQIAPALPPAEHGGSIDDIDGLEKELLGKRVNYSGEEVGTCHKLTFEQIAPALPPAEHGGSIDVLKFVSQTTRSFLLNPDVMMVPRSCRGYFTGQELGAFLDGSQRCMGPSAERLVKLIQATLWLIQRPVMAKRLEQVIAGRWVHVFQFRRPSMSLLSTIWEYISSKGLKLNLQGTVRTGLNLDILGQVEKVDRMLGKKRYPSLRIWRWKYSLPPLRMLRIDI</sequence>
<feature type="region of interest" description="Disordered" evidence="1">
    <location>
        <begin position="183"/>
        <end position="207"/>
    </location>
</feature>
<accession>A0A9P1DFQ6</accession>
<feature type="compositionally biased region" description="Gly residues" evidence="1">
    <location>
        <begin position="487"/>
        <end position="497"/>
    </location>
</feature>
<evidence type="ECO:0000313" key="4">
    <source>
        <dbReference type="Proteomes" id="UP001152797"/>
    </source>
</evidence>
<evidence type="ECO:0000256" key="1">
    <source>
        <dbReference type="SAM" id="MobiDB-lite"/>
    </source>
</evidence>
<dbReference type="OrthoDB" id="10357030at2759"/>
<dbReference type="AlphaFoldDB" id="A0A9P1DFQ6"/>
<dbReference type="EMBL" id="CAMXCT030004513">
    <property type="protein sequence ID" value="CAL4796707.1"/>
    <property type="molecule type" value="Genomic_DNA"/>
</dbReference>
<feature type="compositionally biased region" description="Basic and acidic residues" evidence="1">
    <location>
        <begin position="261"/>
        <end position="270"/>
    </location>
</feature>
<protein>
    <submittedName>
        <fullName evidence="2">Uncharacterized protein</fullName>
    </submittedName>
</protein>
<organism evidence="2">
    <name type="scientific">Cladocopium goreaui</name>
    <dbReference type="NCBI Taxonomy" id="2562237"/>
    <lineage>
        <taxon>Eukaryota</taxon>
        <taxon>Sar</taxon>
        <taxon>Alveolata</taxon>
        <taxon>Dinophyceae</taxon>
        <taxon>Suessiales</taxon>
        <taxon>Symbiodiniaceae</taxon>
        <taxon>Cladocopium</taxon>
    </lineage>
</organism>
<proteinExistence type="predicted"/>
<evidence type="ECO:0000313" key="3">
    <source>
        <dbReference type="EMBL" id="CAL1162770.1"/>
    </source>
</evidence>
<keyword evidence="4" id="KW-1185">Reference proteome</keyword>
<dbReference type="Proteomes" id="UP001152797">
    <property type="component" value="Unassembled WGS sequence"/>
</dbReference>
<name>A0A9P1DFQ6_9DINO</name>